<dbReference type="RefSeq" id="WP_382417829.1">
    <property type="nucleotide sequence ID" value="NZ_AP031500.1"/>
</dbReference>
<reference evidence="3" key="1">
    <citation type="journal article" date="2019" name="Int. J. Syst. Evol. Microbiol.">
        <title>The Global Catalogue of Microorganisms (GCM) 10K type strain sequencing project: providing services to taxonomists for standard genome sequencing and annotation.</title>
        <authorList>
            <consortium name="The Broad Institute Genomics Platform"/>
            <consortium name="The Broad Institute Genome Sequencing Center for Infectious Disease"/>
            <person name="Wu L."/>
            <person name="Ma J."/>
        </authorList>
    </citation>
    <scope>NUCLEOTIDE SEQUENCE [LARGE SCALE GENOMIC DNA]</scope>
    <source>
        <strain evidence="3">KCTC 52141</strain>
    </source>
</reference>
<evidence type="ECO:0000313" key="3">
    <source>
        <dbReference type="Proteomes" id="UP001595548"/>
    </source>
</evidence>
<protein>
    <submittedName>
        <fullName evidence="2">PhnA domain-containing protein</fullName>
    </submittedName>
</protein>
<dbReference type="Pfam" id="PF03831">
    <property type="entry name" value="YjdM"/>
    <property type="match status" value="1"/>
</dbReference>
<proteinExistence type="predicted"/>
<evidence type="ECO:0000259" key="1">
    <source>
        <dbReference type="SMART" id="SM00782"/>
    </source>
</evidence>
<dbReference type="PANTHER" id="PTHR30305:SF3">
    <property type="entry name" value="PROTEIN YJDM"/>
    <property type="match status" value="1"/>
</dbReference>
<evidence type="ECO:0000313" key="2">
    <source>
        <dbReference type="EMBL" id="MFC3156555.1"/>
    </source>
</evidence>
<dbReference type="InterPro" id="IPR013991">
    <property type="entry name" value="PhnaA_N_proteobac"/>
</dbReference>
<sequence>MSLDNDLKQRCAGQCELCNAEAALATYHLPNSDDQDDRLALCAICTEQAGAPTDVNHLRCLTTSVWSTTAAAQVLSYRLLHELRSETWAQEQLDMAYLEDDIRAWAEAGITTADEHAVVHKDSNGAILAAGDTVTIIKDLNVKGTSFVAKRGTAVRGISLTDNPAHIEGRVNGTRIVILTEFVKKSG</sequence>
<gene>
    <name evidence="2" type="ORF">ACFOEB_15185</name>
</gene>
<dbReference type="InterPro" id="IPR013988">
    <property type="entry name" value="YjdM_C"/>
</dbReference>
<feature type="domain" description="PhnA protein N-terminal proteobacterial" evidence="1">
    <location>
        <begin position="6"/>
        <end position="50"/>
    </location>
</feature>
<dbReference type="PANTHER" id="PTHR30305">
    <property type="entry name" value="PROTEIN YJDM-RELATED"/>
    <property type="match status" value="1"/>
</dbReference>
<accession>A0ABV7HRT5</accession>
<dbReference type="SMART" id="SM00782">
    <property type="entry name" value="PhnA_Zn_Ribbon"/>
    <property type="match status" value="1"/>
</dbReference>
<dbReference type="SUPFAM" id="SSF82057">
    <property type="entry name" value="Prokaryotic SH3-related domain"/>
    <property type="match status" value="1"/>
</dbReference>
<name>A0ABV7HRT5_9GAMM</name>
<keyword evidence="3" id="KW-1185">Reference proteome</keyword>
<dbReference type="EMBL" id="JBHRTL010000031">
    <property type="protein sequence ID" value="MFC3156555.1"/>
    <property type="molecule type" value="Genomic_DNA"/>
</dbReference>
<dbReference type="Gene3D" id="2.30.30.40">
    <property type="entry name" value="SH3 Domains"/>
    <property type="match status" value="1"/>
</dbReference>
<dbReference type="Proteomes" id="UP001595548">
    <property type="component" value="Unassembled WGS sequence"/>
</dbReference>
<comment type="caution">
    <text evidence="2">The sequence shown here is derived from an EMBL/GenBank/DDBJ whole genome shotgun (WGS) entry which is preliminary data.</text>
</comment>
<organism evidence="2 3">
    <name type="scientific">Gilvimarinus japonicus</name>
    <dbReference type="NCBI Taxonomy" id="1796469"/>
    <lineage>
        <taxon>Bacteria</taxon>
        <taxon>Pseudomonadati</taxon>
        <taxon>Pseudomonadota</taxon>
        <taxon>Gammaproteobacteria</taxon>
        <taxon>Cellvibrionales</taxon>
        <taxon>Cellvibrionaceae</taxon>
        <taxon>Gilvimarinus</taxon>
    </lineage>
</organism>